<dbReference type="Pfam" id="PF05662">
    <property type="entry name" value="YadA_stalk"/>
    <property type="match status" value="7"/>
</dbReference>
<feature type="domain" description="Trimeric autotransporter adhesin YadA-like stalk" evidence="14">
    <location>
        <begin position="340"/>
        <end position="377"/>
    </location>
</feature>
<keyword evidence="4" id="KW-0813">Transport</keyword>
<feature type="domain" description="Trimeric autotransporter adhesin YadA-like stalk" evidence="14">
    <location>
        <begin position="415"/>
        <end position="442"/>
    </location>
</feature>
<accession>A0ABQ1GP93</accession>
<evidence type="ECO:0000256" key="2">
    <source>
        <dbReference type="ARBA" id="ARBA00004442"/>
    </source>
</evidence>
<keyword evidence="16" id="KW-1185">Reference proteome</keyword>
<reference evidence="16" key="1">
    <citation type="journal article" date="2019" name="Int. J. Syst. Evol. Microbiol.">
        <title>The Global Catalogue of Microorganisms (GCM) 10K type strain sequencing project: providing services to taxonomists for standard genome sequencing and annotation.</title>
        <authorList>
            <consortium name="The Broad Institute Genomics Platform"/>
            <consortium name="The Broad Institute Genome Sequencing Center for Infectious Disease"/>
            <person name="Wu L."/>
            <person name="Ma J."/>
        </authorList>
    </citation>
    <scope>NUCLEOTIDE SEQUENCE [LARGE SCALE GENOMIC DNA]</scope>
    <source>
        <strain evidence="16">CGMCC 1.15439</strain>
    </source>
</reference>
<dbReference type="Gene3D" id="1.20.5.170">
    <property type="match status" value="2"/>
</dbReference>
<keyword evidence="5" id="KW-1134">Transmembrane beta strand</keyword>
<protein>
    <submittedName>
        <fullName evidence="15">Uncharacterized protein</fullName>
    </submittedName>
</protein>
<keyword evidence="7 11" id="KW-0732">Signal</keyword>
<feature type="domain" description="Trimeric autotransporter adhesin YadA-like stalk" evidence="14">
    <location>
        <begin position="96"/>
        <end position="114"/>
    </location>
</feature>
<evidence type="ECO:0000256" key="6">
    <source>
        <dbReference type="ARBA" id="ARBA00022692"/>
    </source>
</evidence>
<feature type="domain" description="Trimeric autotransporter adhesin YadA-like stalk" evidence="14">
    <location>
        <begin position="193"/>
        <end position="230"/>
    </location>
</feature>
<feature type="signal peptide" evidence="11">
    <location>
        <begin position="1"/>
        <end position="19"/>
    </location>
</feature>
<dbReference type="Gene3D" id="6.10.250.2040">
    <property type="match status" value="4"/>
</dbReference>
<evidence type="ECO:0000256" key="4">
    <source>
        <dbReference type="ARBA" id="ARBA00022448"/>
    </source>
</evidence>
<comment type="subcellular location">
    <subcellularLocation>
        <location evidence="2">Cell outer membrane</location>
    </subcellularLocation>
    <subcellularLocation>
        <location evidence="1">Cell surface</location>
    </subcellularLocation>
</comment>
<dbReference type="InterPro" id="IPR011049">
    <property type="entry name" value="Serralysin-like_metalloprot_C"/>
</dbReference>
<feature type="domain" description="Trimeric autotransporter adhesin YadA-like stalk" evidence="14">
    <location>
        <begin position="667"/>
        <end position="704"/>
    </location>
</feature>
<dbReference type="Pfam" id="PF05658">
    <property type="entry name" value="YadA_head"/>
    <property type="match status" value="3"/>
</dbReference>
<evidence type="ECO:0000256" key="8">
    <source>
        <dbReference type="ARBA" id="ARBA00022927"/>
    </source>
</evidence>
<evidence type="ECO:0000256" key="7">
    <source>
        <dbReference type="ARBA" id="ARBA00022729"/>
    </source>
</evidence>
<feature type="domain" description="Trimeric autotransporter adhesin YadA-like head" evidence="13">
    <location>
        <begin position="541"/>
        <end position="561"/>
    </location>
</feature>
<evidence type="ECO:0000259" key="12">
    <source>
        <dbReference type="Pfam" id="PF03895"/>
    </source>
</evidence>
<evidence type="ECO:0000259" key="13">
    <source>
        <dbReference type="Pfam" id="PF05658"/>
    </source>
</evidence>
<dbReference type="Gene3D" id="2.150.10.10">
    <property type="entry name" value="Serralysin-like metalloprotease, C-terminal"/>
    <property type="match status" value="1"/>
</dbReference>
<feature type="domain" description="Trimeric autotransporter adhesin YadA-like head" evidence="13">
    <location>
        <begin position="577"/>
        <end position="603"/>
    </location>
</feature>
<dbReference type="Pfam" id="PF03895">
    <property type="entry name" value="YadA_anchor"/>
    <property type="match status" value="1"/>
</dbReference>
<keyword evidence="8" id="KW-0653">Protein transport</keyword>
<keyword evidence="6" id="KW-0812">Transmembrane</keyword>
<dbReference type="EMBL" id="BMJA01000005">
    <property type="protein sequence ID" value="GGA47434.1"/>
    <property type="molecule type" value="Genomic_DNA"/>
</dbReference>
<dbReference type="CDD" id="cd12820">
    <property type="entry name" value="LbR_YadA-like"/>
    <property type="match status" value="1"/>
</dbReference>
<feature type="domain" description="Trimeric autotransporter adhesin YadA-like stalk" evidence="14">
    <location>
        <begin position="472"/>
        <end position="506"/>
    </location>
</feature>
<dbReference type="InterPro" id="IPR045584">
    <property type="entry name" value="Pilin-like"/>
</dbReference>
<feature type="chain" id="PRO_5047010353" evidence="11">
    <location>
        <begin position="20"/>
        <end position="786"/>
    </location>
</feature>
<organism evidence="15 16">
    <name type="scientific">Dyella nitratireducens</name>
    <dbReference type="NCBI Taxonomy" id="1849580"/>
    <lineage>
        <taxon>Bacteria</taxon>
        <taxon>Pseudomonadati</taxon>
        <taxon>Pseudomonadota</taxon>
        <taxon>Gammaproteobacteria</taxon>
        <taxon>Lysobacterales</taxon>
        <taxon>Rhodanobacteraceae</taxon>
        <taxon>Dyella</taxon>
    </lineage>
</organism>
<dbReference type="InterPro" id="IPR008640">
    <property type="entry name" value="Adhesin_Head_dom"/>
</dbReference>
<dbReference type="Gene3D" id="3.30.1300.30">
    <property type="entry name" value="GSPII I/J protein-like"/>
    <property type="match status" value="1"/>
</dbReference>
<evidence type="ECO:0000313" key="15">
    <source>
        <dbReference type="EMBL" id="GGA47434.1"/>
    </source>
</evidence>
<evidence type="ECO:0000256" key="9">
    <source>
        <dbReference type="ARBA" id="ARBA00023136"/>
    </source>
</evidence>
<evidence type="ECO:0000256" key="11">
    <source>
        <dbReference type="SAM" id="SignalP"/>
    </source>
</evidence>
<dbReference type="Proteomes" id="UP000620046">
    <property type="component" value="Unassembled WGS sequence"/>
</dbReference>
<name>A0ABQ1GP93_9GAMM</name>
<proteinExistence type="inferred from homology"/>
<evidence type="ECO:0000256" key="1">
    <source>
        <dbReference type="ARBA" id="ARBA00004241"/>
    </source>
</evidence>
<gene>
    <name evidence="15" type="ORF">GCM10010981_40710</name>
</gene>
<evidence type="ECO:0000256" key="10">
    <source>
        <dbReference type="ARBA" id="ARBA00023237"/>
    </source>
</evidence>
<sequence length="786" mass="77839">MAILSFMALLGVPTDSAWAAEFMVNDMTDGGCTRVIDDFTGGSHINNGQYSGCNVNSVAAMNVAGLDANSMVLNGNGAFINGKLSIGGAFDVGGNQINHLAAGTALTDAVNVGQAQSIVGGYGGGAAINADGTITSPTYSMQGGTQNNVGDALGVLDIGVNRRVAYDTNADGTTNYSSVTLGNGQSSGMVALHNVAPGNVSVASGDAVNGSQLYATNQDVTANAQNIAKLDSRVTVNEGSINDLMIGHAGLVQQADTNAQITVAAASGGTVVDITGTAGARQITGVAAGTKDNDAVNLSQLNDVAGDVNDLDALAVKYDDASKTSITLGGAGAVSPVALHNIADGELSGASHDAVNGSQLYATHQQVESNTDNINNLLIGHAGLVQQVDASATVTMAASSGGTLVTVNGIDGDRQIRGVAAGTQDNDAVNVGQLMDLAGQVGDIDSSAVKYDDASRTSITLGGIDMSAPVAIHNVANGISTYDAVNFGQLADLQSDLQLKIGGLDSRVTVLENEDRTPPYLDGTGGSGANDKANAGDTPGVALGYNSVATGDNASAVGHNAQALGAYGLAAGNDSYAAGDHDTAIGGNAKVNADNSVAVGANSTVAAGASNAAAIGANSSANAVSGTAIGQGATVVSSGTNAVALGAGSVAERANTVSVGAEGAERQITNVAAGTQATDAVNVGQLQNLQGWTGQKIDDLKQLINHNQRQANRGIASSAALVNNMPYAPGKVALSAGAASYRGESALGVAVSRWSMNGRVNINAGVSVARGDSPIFRVGAGVVLGD</sequence>
<comment type="caution">
    <text evidence="15">The sequence shown here is derived from an EMBL/GenBank/DDBJ whole genome shotgun (WGS) entry which is preliminary data.</text>
</comment>
<feature type="domain" description="Trimeric autotransporter adhesin YadA-like stalk" evidence="14">
    <location>
        <begin position="282"/>
        <end position="309"/>
    </location>
</feature>
<dbReference type="SUPFAM" id="SSF54523">
    <property type="entry name" value="Pili subunits"/>
    <property type="match status" value="1"/>
</dbReference>
<dbReference type="SUPFAM" id="SSF101967">
    <property type="entry name" value="Adhesin YadA, collagen-binding domain"/>
    <property type="match status" value="3"/>
</dbReference>
<dbReference type="InterPro" id="IPR005594">
    <property type="entry name" value="YadA_C"/>
</dbReference>
<comment type="similarity">
    <text evidence="3">Belongs to the autotransporter-2 (AT-2) (TC 1.B.40) family.</text>
</comment>
<keyword evidence="10" id="KW-0998">Cell outer membrane</keyword>
<keyword evidence="9" id="KW-0472">Membrane</keyword>
<evidence type="ECO:0000313" key="16">
    <source>
        <dbReference type="Proteomes" id="UP000620046"/>
    </source>
</evidence>
<dbReference type="InterPro" id="IPR008635">
    <property type="entry name" value="Coiled_stalk_dom"/>
</dbReference>
<feature type="domain" description="Trimeric autotransporter adhesin YadA-like C-terminal membrane anchor" evidence="12">
    <location>
        <begin position="726"/>
        <end position="781"/>
    </location>
</feature>
<evidence type="ECO:0000256" key="5">
    <source>
        <dbReference type="ARBA" id="ARBA00022452"/>
    </source>
</evidence>
<feature type="domain" description="Trimeric autotransporter adhesin YadA-like head" evidence="13">
    <location>
        <begin position="638"/>
        <end position="661"/>
    </location>
</feature>
<evidence type="ECO:0000256" key="3">
    <source>
        <dbReference type="ARBA" id="ARBA00005848"/>
    </source>
</evidence>
<evidence type="ECO:0000259" key="14">
    <source>
        <dbReference type="Pfam" id="PF05662"/>
    </source>
</evidence>